<dbReference type="EMBL" id="QNRQ01000009">
    <property type="protein sequence ID" value="RBP37463.1"/>
    <property type="molecule type" value="Genomic_DNA"/>
</dbReference>
<evidence type="ECO:0000256" key="6">
    <source>
        <dbReference type="SAM" id="Phobius"/>
    </source>
</evidence>
<dbReference type="PANTHER" id="PTHR30287">
    <property type="entry name" value="MEMBRANE COMPONENT OF PREDICTED ABC SUPERFAMILY METABOLITE UPTAKE TRANSPORTER"/>
    <property type="match status" value="1"/>
</dbReference>
<feature type="transmembrane region" description="Helical" evidence="6">
    <location>
        <begin position="472"/>
        <end position="494"/>
    </location>
</feature>
<protein>
    <submittedName>
        <fullName evidence="8">Putative ABC transport system permease protein</fullName>
    </submittedName>
</protein>
<sequence>MHLSGLSYFFNGVRALLRDARSGELRLLALALIIAVAAVSSVGFITDRVGRALERNSAQMLGGDLALNSGEPLPAPFIERAAQQGLTTARTMQFPSMAGSADSSQLVSLKAVEHGYPLRGRVKVAAAPGGDGEPAPDVPRRGGVWVDAQVLALLGLHVGDTLHVGDAAMKIERVIVFEPDRGVQFVNVAPRAMINMDDLPATGLLGPGSRVRYTLLVAGTAEAVNAYKSWLTPRLQRGQELSSLDSARPEITGSLKRAQQFLVLVALLAVMIAAVAVALATRRFTLRHRDGIAVMRCLGVTRRQLGLMLWSEFFLLALLAGAVGVAAAYGVQHALAAAVAAWFDTVLPAASWRPVYQGMATSLVLLLGFSLPALMALRNVPPSRVLRREYALPRRHRWPAYAIAAAAFYGLAWWISADARLSLVICGGFLAALGAFALLAWLMVQLLDAARRVIAAQPALRFALAGLVRRKALTITQISALSIGLMVLLLLALVRTDLLAGWRDTLPPDSPNTFLINIQPDQRQAMQARLAAAGLSSQPLAPMVRGRLVAINGKAISGDAYSDERAQRLVEREFNLSYLDALPSSNTIIAGRWIDPANDEVSLEDGLAKTLKIKLGDTLTFDIAGQATTVAVSSLREVKWDSFDVNFFAVMSPRALEGAPTTFITSFHLPADKIAFKQQLVHDFPNLTVFDVGAILAQVKNILDQVIGAVQLLFLFTVAAGLIVLAAAFSSTRDERTHEAAVLRVLGAGSSLLSTSLRMEMILIGALSGLLAAGGALAVASVLADRVFEFSFSLPWWPWPVGAFLGIAAACVGGSLALRNVLKAPPLASLREVV</sequence>
<proteinExistence type="predicted"/>
<organism evidence="8 9">
    <name type="scientific">Eoetvoesiella caeni</name>
    <dbReference type="NCBI Taxonomy" id="645616"/>
    <lineage>
        <taxon>Bacteria</taxon>
        <taxon>Pseudomonadati</taxon>
        <taxon>Pseudomonadota</taxon>
        <taxon>Betaproteobacteria</taxon>
        <taxon>Burkholderiales</taxon>
        <taxon>Alcaligenaceae</taxon>
        <taxon>Eoetvoesiella</taxon>
    </lineage>
</organism>
<keyword evidence="4 6" id="KW-1133">Transmembrane helix</keyword>
<feature type="domain" description="ABC3 transporter permease C-terminal" evidence="7">
    <location>
        <begin position="264"/>
        <end position="382"/>
    </location>
</feature>
<accession>A0A366H7M0</accession>
<feature type="transmembrane region" description="Helical" evidence="6">
    <location>
        <begin position="761"/>
        <end position="784"/>
    </location>
</feature>
<keyword evidence="3 6" id="KW-0812">Transmembrane</keyword>
<evidence type="ECO:0000256" key="4">
    <source>
        <dbReference type="ARBA" id="ARBA00022989"/>
    </source>
</evidence>
<evidence type="ECO:0000256" key="1">
    <source>
        <dbReference type="ARBA" id="ARBA00004651"/>
    </source>
</evidence>
<feature type="transmembrane region" description="Helical" evidence="6">
    <location>
        <begin position="313"/>
        <end position="343"/>
    </location>
</feature>
<dbReference type="PANTHER" id="PTHR30287:SF1">
    <property type="entry name" value="INNER MEMBRANE PROTEIN"/>
    <property type="match status" value="1"/>
</dbReference>
<dbReference type="GO" id="GO:0005886">
    <property type="term" value="C:plasma membrane"/>
    <property type="evidence" value="ECO:0007669"/>
    <property type="project" value="UniProtKB-SubCell"/>
</dbReference>
<dbReference type="Proteomes" id="UP000253628">
    <property type="component" value="Unassembled WGS sequence"/>
</dbReference>
<dbReference type="AlphaFoldDB" id="A0A366H7M0"/>
<dbReference type="OrthoDB" id="5292592at2"/>
<evidence type="ECO:0000313" key="8">
    <source>
        <dbReference type="EMBL" id="RBP37463.1"/>
    </source>
</evidence>
<feature type="transmembrane region" description="Helical" evidence="6">
    <location>
        <begin position="398"/>
        <end position="415"/>
    </location>
</feature>
<comment type="subcellular location">
    <subcellularLocation>
        <location evidence="1">Cell membrane</location>
        <topology evidence="1">Multi-pass membrane protein</topology>
    </subcellularLocation>
</comment>
<feature type="transmembrane region" description="Helical" evidence="6">
    <location>
        <begin position="421"/>
        <end position="444"/>
    </location>
</feature>
<evidence type="ECO:0000256" key="5">
    <source>
        <dbReference type="ARBA" id="ARBA00023136"/>
    </source>
</evidence>
<keyword evidence="5 6" id="KW-0472">Membrane</keyword>
<evidence type="ECO:0000259" key="7">
    <source>
        <dbReference type="Pfam" id="PF02687"/>
    </source>
</evidence>
<keyword evidence="2" id="KW-1003">Cell membrane</keyword>
<reference evidence="8 9" key="1">
    <citation type="submission" date="2018-06" db="EMBL/GenBank/DDBJ databases">
        <title>Genomic Encyclopedia of Type Strains, Phase IV (KMG-IV): sequencing the most valuable type-strain genomes for metagenomic binning, comparative biology and taxonomic classification.</title>
        <authorList>
            <person name="Goeker M."/>
        </authorList>
    </citation>
    <scope>NUCLEOTIDE SEQUENCE [LARGE SCALE GENOMIC DNA]</scope>
    <source>
        <strain evidence="8 9">DSM 25520</strain>
    </source>
</reference>
<gene>
    <name evidence="8" type="ORF">DFR37_10926</name>
</gene>
<feature type="transmembrane region" description="Helical" evidence="6">
    <location>
        <begin position="796"/>
        <end position="818"/>
    </location>
</feature>
<evidence type="ECO:0000256" key="2">
    <source>
        <dbReference type="ARBA" id="ARBA00022475"/>
    </source>
</evidence>
<feature type="transmembrane region" description="Helical" evidence="6">
    <location>
        <begin position="27"/>
        <end position="46"/>
    </location>
</feature>
<dbReference type="InterPro" id="IPR003838">
    <property type="entry name" value="ABC3_permease_C"/>
</dbReference>
<feature type="transmembrane region" description="Helical" evidence="6">
    <location>
        <begin position="706"/>
        <end position="729"/>
    </location>
</feature>
<evidence type="ECO:0000256" key="3">
    <source>
        <dbReference type="ARBA" id="ARBA00022692"/>
    </source>
</evidence>
<evidence type="ECO:0000313" key="9">
    <source>
        <dbReference type="Proteomes" id="UP000253628"/>
    </source>
</evidence>
<feature type="transmembrane region" description="Helical" evidence="6">
    <location>
        <begin position="261"/>
        <end position="280"/>
    </location>
</feature>
<keyword evidence="9" id="KW-1185">Reference proteome</keyword>
<feature type="transmembrane region" description="Helical" evidence="6">
    <location>
        <begin position="355"/>
        <end position="377"/>
    </location>
</feature>
<comment type="caution">
    <text evidence="8">The sequence shown here is derived from an EMBL/GenBank/DDBJ whole genome shotgun (WGS) entry which is preliminary data.</text>
</comment>
<feature type="domain" description="ABC3 transporter permease C-terminal" evidence="7">
    <location>
        <begin position="713"/>
        <end position="826"/>
    </location>
</feature>
<name>A0A366H7M0_9BURK</name>
<dbReference type="Pfam" id="PF02687">
    <property type="entry name" value="FtsX"/>
    <property type="match status" value="2"/>
</dbReference>
<dbReference type="InterPro" id="IPR038766">
    <property type="entry name" value="Membrane_comp_ABC_pdt"/>
</dbReference>